<dbReference type="CDD" id="cd00167">
    <property type="entry name" value="SANT"/>
    <property type="match status" value="2"/>
</dbReference>
<evidence type="ECO:0000313" key="10">
    <source>
        <dbReference type="EMBL" id="JAU11368.1"/>
    </source>
</evidence>
<feature type="domain" description="HTH myb-type" evidence="9">
    <location>
        <begin position="63"/>
        <end position="117"/>
    </location>
</feature>
<dbReference type="SUPFAM" id="SSF46689">
    <property type="entry name" value="Homeodomain-like"/>
    <property type="match status" value="1"/>
</dbReference>
<dbReference type="InterPro" id="IPR009057">
    <property type="entry name" value="Homeodomain-like_sf"/>
</dbReference>
<organism evidence="11">
    <name type="scientific">Noccaea caerulescens</name>
    <name type="common">Alpine penny-cress</name>
    <name type="synonym">Thlaspi caerulescens</name>
    <dbReference type="NCBI Taxonomy" id="107243"/>
    <lineage>
        <taxon>Eukaryota</taxon>
        <taxon>Viridiplantae</taxon>
        <taxon>Streptophyta</taxon>
        <taxon>Embryophyta</taxon>
        <taxon>Tracheophyta</taxon>
        <taxon>Spermatophyta</taxon>
        <taxon>Magnoliopsida</taxon>
        <taxon>eudicotyledons</taxon>
        <taxon>Gunneridae</taxon>
        <taxon>Pentapetalae</taxon>
        <taxon>rosids</taxon>
        <taxon>malvids</taxon>
        <taxon>Brassicales</taxon>
        <taxon>Brassicaceae</taxon>
        <taxon>Coluteocarpeae</taxon>
        <taxon>Noccaea</taxon>
    </lineage>
</organism>
<evidence type="ECO:0000256" key="4">
    <source>
        <dbReference type="ARBA" id="ARBA00023125"/>
    </source>
</evidence>
<dbReference type="PROSITE" id="PS50090">
    <property type="entry name" value="MYB_LIKE"/>
    <property type="match status" value="2"/>
</dbReference>
<dbReference type="Pfam" id="PF00249">
    <property type="entry name" value="Myb_DNA-binding"/>
    <property type="match status" value="2"/>
</dbReference>
<evidence type="ECO:0000256" key="7">
    <source>
        <dbReference type="ARBA" id="ARBA00023242"/>
    </source>
</evidence>
<protein>
    <submittedName>
        <fullName evidence="11">Transcription factor RAX2</fullName>
    </submittedName>
</protein>
<keyword evidence="6" id="KW-0804">Transcription</keyword>
<feature type="domain" description="Myb-like" evidence="8">
    <location>
        <begin position="63"/>
        <end position="113"/>
    </location>
</feature>
<feature type="domain" description="Myb-like" evidence="8">
    <location>
        <begin position="9"/>
        <end position="62"/>
    </location>
</feature>
<dbReference type="EMBL" id="GEVI01020952">
    <property type="protein sequence ID" value="JAU11368.1"/>
    <property type="molecule type" value="Transcribed_RNA"/>
</dbReference>
<dbReference type="AlphaFoldDB" id="A0A1J3JLS5"/>
<dbReference type="InterPro" id="IPR017930">
    <property type="entry name" value="Myb_dom"/>
</dbReference>
<evidence type="ECO:0000256" key="2">
    <source>
        <dbReference type="ARBA" id="ARBA00022737"/>
    </source>
</evidence>
<proteinExistence type="predicted"/>
<name>A0A1J3JLS5_NOCCA</name>
<dbReference type="InterPro" id="IPR001005">
    <property type="entry name" value="SANT/Myb"/>
</dbReference>
<keyword evidence="5" id="KW-0010">Activator</keyword>
<dbReference type="EMBL" id="GEVM01012998">
    <property type="protein sequence ID" value="JAU92940.1"/>
    <property type="molecule type" value="Transcribed_RNA"/>
</dbReference>
<evidence type="ECO:0000256" key="5">
    <source>
        <dbReference type="ARBA" id="ARBA00023159"/>
    </source>
</evidence>
<dbReference type="SMART" id="SM00717">
    <property type="entry name" value="SANT"/>
    <property type="match status" value="2"/>
</dbReference>
<reference evidence="11" key="1">
    <citation type="submission" date="2016-07" db="EMBL/GenBank/DDBJ databases">
        <title>De novo transcriptome assembly of four accessions of the metal hyperaccumulator plant Noccaea caerulescens.</title>
        <authorList>
            <person name="Blande D."/>
            <person name="Halimaa P."/>
            <person name="Tervahauta A.I."/>
            <person name="Aarts M.G."/>
            <person name="Karenlampi S.O."/>
        </authorList>
    </citation>
    <scope>NUCLEOTIDE SEQUENCE</scope>
</reference>
<dbReference type="FunFam" id="1.10.10.60:FF:000015">
    <property type="entry name" value="Transcription factor RAX3"/>
    <property type="match status" value="1"/>
</dbReference>
<evidence type="ECO:0000259" key="9">
    <source>
        <dbReference type="PROSITE" id="PS51294"/>
    </source>
</evidence>
<dbReference type="GO" id="GO:0003677">
    <property type="term" value="F:DNA binding"/>
    <property type="evidence" value="ECO:0007669"/>
    <property type="project" value="UniProtKB-KW"/>
</dbReference>
<keyword evidence="7" id="KW-0539">Nucleus</keyword>
<dbReference type="GO" id="GO:0005634">
    <property type="term" value="C:nucleus"/>
    <property type="evidence" value="ECO:0007669"/>
    <property type="project" value="UniProtKB-SubCell"/>
</dbReference>
<accession>A0A1J3JLS5</accession>
<dbReference type="Gene3D" id="1.10.10.60">
    <property type="entry name" value="Homeodomain-like"/>
    <property type="match status" value="2"/>
</dbReference>
<feature type="domain" description="HTH myb-type" evidence="9">
    <location>
        <begin position="9"/>
        <end position="62"/>
    </location>
</feature>
<keyword evidence="4" id="KW-0238">DNA-binding</keyword>
<evidence type="ECO:0000259" key="8">
    <source>
        <dbReference type="PROSITE" id="PS50090"/>
    </source>
</evidence>
<keyword evidence="2" id="KW-0677">Repeat</keyword>
<gene>
    <name evidence="10" type="ORF">GA_TR4495_c0_g1_i1_g.15250</name>
    <name evidence="11" type="ORF">MP_TR9703_c0_g1_i1_g.29350</name>
</gene>
<dbReference type="PANTHER" id="PTHR48000">
    <property type="entry name" value="OS09G0431300 PROTEIN"/>
    <property type="match status" value="1"/>
</dbReference>
<evidence type="ECO:0000256" key="3">
    <source>
        <dbReference type="ARBA" id="ARBA00023015"/>
    </source>
</evidence>
<comment type="subcellular location">
    <subcellularLocation>
        <location evidence="1">Nucleus</location>
    </subcellularLocation>
</comment>
<keyword evidence="3" id="KW-0805">Transcription regulation</keyword>
<evidence type="ECO:0000256" key="6">
    <source>
        <dbReference type="ARBA" id="ARBA00023163"/>
    </source>
</evidence>
<sequence>MGRAPCCDKANVKRGPWSPEEDAKLKDYIENQGTGGNWIALPHKAGLRRCGKSCRLRWLNYLRPNIRHGDFTEEEDKIICNLFASIGSRWSVIAAHLHGRTDNDIKNYWNTKLKKKLIASMAPPPPHHLLAIASSSSPSSPSSSSHYNMINSLLPYNSSISTNQMLTPHEGMMMTMMGQQQLLYQEDLGSMVNSPNSNKFIMSHQEDSQKQSTNKGILLLSDVRSGSSTTSTVTRVKMEHHDHLHDDHEEEERSMSSVLIEDYGMEEIKQLINSSCTSSSNSLWVDENKTEDKFMMYY</sequence>
<evidence type="ECO:0000313" key="11">
    <source>
        <dbReference type="EMBL" id="JAU92940.1"/>
    </source>
</evidence>
<evidence type="ECO:0000256" key="1">
    <source>
        <dbReference type="ARBA" id="ARBA00004123"/>
    </source>
</evidence>
<dbReference type="PANTHER" id="PTHR48000:SF28">
    <property type="entry name" value="TRANSCRIPTION FACTOR RAX2"/>
    <property type="match status" value="1"/>
</dbReference>
<dbReference type="PROSITE" id="PS51294">
    <property type="entry name" value="HTH_MYB"/>
    <property type="match status" value="2"/>
</dbReference>